<keyword evidence="12" id="KW-0966">Cell projection</keyword>
<proteinExistence type="inferred from homology"/>
<keyword evidence="12" id="KW-0282">Flagellum</keyword>
<dbReference type="NCBIfam" id="TIGR01397">
    <property type="entry name" value="fliM_switch"/>
    <property type="match status" value="1"/>
</dbReference>
<comment type="subcellular location">
    <subcellularLocation>
        <location evidence="1">Bacterial flagellum basal body</location>
    </subcellularLocation>
    <subcellularLocation>
        <location evidence="2">Cell membrane</location>
        <topology evidence="2">Peripheral membrane protein</topology>
    </subcellularLocation>
</comment>
<gene>
    <name evidence="12" type="primary">fliM</name>
    <name evidence="12" type="ORF">CLTHE_31090</name>
</gene>
<dbReference type="OrthoDB" id="9806941at2"/>
<dbReference type="SUPFAM" id="SSF103039">
    <property type="entry name" value="CheC-like"/>
    <property type="match status" value="1"/>
</dbReference>
<evidence type="ECO:0000313" key="12">
    <source>
        <dbReference type="EMBL" id="OPX45345.1"/>
    </source>
</evidence>
<dbReference type="Proteomes" id="UP000191448">
    <property type="component" value="Unassembled WGS sequence"/>
</dbReference>
<dbReference type="GO" id="GO:0009425">
    <property type="term" value="C:bacterial-type flagellum basal body"/>
    <property type="evidence" value="ECO:0007669"/>
    <property type="project" value="UniProtKB-SubCell"/>
</dbReference>
<dbReference type="GO" id="GO:0003774">
    <property type="term" value="F:cytoskeletal motor activity"/>
    <property type="evidence" value="ECO:0007669"/>
    <property type="project" value="InterPro"/>
</dbReference>
<feature type="domain" description="Flagellar motor switch protein FliN-like C-terminal" evidence="11">
    <location>
        <begin position="254"/>
        <end position="323"/>
    </location>
</feature>
<sequence length="328" mass="37349">MADVLSQSEIDALLSALSSGEIEADNVKEEEKQKVKIYDFRSPQKFSKEHIRTLELIYDNFARGVSNFLTGQLRKNVKMKIEMVQQITYDEFIHSVQNPTMMTIFKMPPLAGSLMLECNPEFSFSVIDVLLGGSGNKIKINKEFSEIDKNIMKQMTTEMILYMKNAWEDILNVEPEVEALETNPILNQTLAPNESISLITFSVEFGKTITFVNLCIPYLSVEKVLDKLVVQYWFRNEEENGLQEISKEKIREGLDKIDVNIHADLGKSTITVDDFLNLVVGDVIRLERKTVDPIKVYVENEECFYAKPGIIGKNLGVSILDIIYEGVN</sequence>
<evidence type="ECO:0000256" key="1">
    <source>
        <dbReference type="ARBA" id="ARBA00004117"/>
    </source>
</evidence>
<dbReference type="GO" id="GO:0005886">
    <property type="term" value="C:plasma membrane"/>
    <property type="evidence" value="ECO:0007669"/>
    <property type="project" value="UniProtKB-SubCell"/>
</dbReference>
<keyword evidence="12" id="KW-0969">Cilium</keyword>
<dbReference type="InterPro" id="IPR036429">
    <property type="entry name" value="SpoA-like_sf"/>
</dbReference>
<evidence type="ECO:0000256" key="4">
    <source>
        <dbReference type="ARBA" id="ARBA00021898"/>
    </source>
</evidence>
<dbReference type="EMBL" id="LTAY01000103">
    <property type="protein sequence ID" value="OPX45345.1"/>
    <property type="molecule type" value="Genomic_DNA"/>
</dbReference>
<reference evidence="12 13" key="1">
    <citation type="submission" date="2016-02" db="EMBL/GenBank/DDBJ databases">
        <title>Genome sequence of Clostridium thermobutyricum DSM 4928.</title>
        <authorList>
            <person name="Poehlein A."/>
            <person name="Daniel R."/>
        </authorList>
    </citation>
    <scope>NUCLEOTIDE SEQUENCE [LARGE SCALE GENOMIC DNA]</scope>
    <source>
        <strain evidence="12 13">DSM 4928</strain>
    </source>
</reference>
<protein>
    <recommendedName>
        <fullName evidence="4 10">Flagellar motor switch protein FliM</fullName>
    </recommendedName>
</protein>
<evidence type="ECO:0000313" key="13">
    <source>
        <dbReference type="Proteomes" id="UP000191448"/>
    </source>
</evidence>
<name>A0A1V4SPE2_9CLOT</name>
<accession>A0A1V4SPE2</accession>
<evidence type="ECO:0000256" key="10">
    <source>
        <dbReference type="NCBIfam" id="TIGR01397"/>
    </source>
</evidence>
<dbReference type="GO" id="GO:0071978">
    <property type="term" value="P:bacterial-type flagellum-dependent swarming motility"/>
    <property type="evidence" value="ECO:0007669"/>
    <property type="project" value="TreeGrafter"/>
</dbReference>
<dbReference type="InterPro" id="IPR001689">
    <property type="entry name" value="Flag_FliM"/>
</dbReference>
<dbReference type="PANTHER" id="PTHR30034:SF6">
    <property type="entry name" value="YOP PROTEINS TRANSLOCATION PROTEIN Q"/>
    <property type="match status" value="1"/>
</dbReference>
<keyword evidence="9" id="KW-0975">Bacterial flagellum</keyword>
<dbReference type="RefSeq" id="WP_080024195.1">
    <property type="nucleotide sequence ID" value="NZ_LTAY01000103.1"/>
</dbReference>
<dbReference type="SUPFAM" id="SSF101801">
    <property type="entry name" value="Surface presentation of antigens (SPOA)"/>
    <property type="match status" value="1"/>
</dbReference>
<dbReference type="Pfam" id="PF02154">
    <property type="entry name" value="FliM"/>
    <property type="match status" value="1"/>
</dbReference>
<keyword evidence="5" id="KW-1003">Cell membrane</keyword>
<dbReference type="InterPro" id="IPR028976">
    <property type="entry name" value="CheC-like_sf"/>
</dbReference>
<dbReference type="Gene3D" id="3.40.1550.10">
    <property type="entry name" value="CheC-like"/>
    <property type="match status" value="1"/>
</dbReference>
<evidence type="ECO:0000256" key="7">
    <source>
        <dbReference type="ARBA" id="ARBA00022779"/>
    </source>
</evidence>
<keyword evidence="6" id="KW-0145">Chemotaxis</keyword>
<dbReference type="PRINTS" id="PR00955">
    <property type="entry name" value="FLGMOTORFLIM"/>
</dbReference>
<keyword evidence="7" id="KW-0283">Flagellar rotation</keyword>
<evidence type="ECO:0000256" key="9">
    <source>
        <dbReference type="ARBA" id="ARBA00023143"/>
    </source>
</evidence>
<dbReference type="Gene3D" id="2.30.330.10">
    <property type="entry name" value="SpoA-like"/>
    <property type="match status" value="1"/>
</dbReference>
<dbReference type="InterPro" id="IPR001543">
    <property type="entry name" value="FliN-like_C"/>
</dbReference>
<comment type="similarity">
    <text evidence="3">Belongs to the FliM family.</text>
</comment>
<evidence type="ECO:0000259" key="11">
    <source>
        <dbReference type="Pfam" id="PF01052"/>
    </source>
</evidence>
<evidence type="ECO:0000256" key="2">
    <source>
        <dbReference type="ARBA" id="ARBA00004202"/>
    </source>
</evidence>
<evidence type="ECO:0000256" key="8">
    <source>
        <dbReference type="ARBA" id="ARBA00023136"/>
    </source>
</evidence>
<organism evidence="12 13">
    <name type="scientific">Clostridium thermobutyricum DSM 4928</name>
    <dbReference type="NCBI Taxonomy" id="1121339"/>
    <lineage>
        <taxon>Bacteria</taxon>
        <taxon>Bacillati</taxon>
        <taxon>Bacillota</taxon>
        <taxon>Clostridia</taxon>
        <taxon>Eubacteriales</taxon>
        <taxon>Clostridiaceae</taxon>
        <taxon>Clostridium</taxon>
    </lineage>
</organism>
<evidence type="ECO:0000256" key="6">
    <source>
        <dbReference type="ARBA" id="ARBA00022500"/>
    </source>
</evidence>
<dbReference type="AlphaFoldDB" id="A0A1V4SPE2"/>
<evidence type="ECO:0000256" key="5">
    <source>
        <dbReference type="ARBA" id="ARBA00022475"/>
    </source>
</evidence>
<dbReference type="GO" id="GO:0050918">
    <property type="term" value="P:positive chemotaxis"/>
    <property type="evidence" value="ECO:0007669"/>
    <property type="project" value="TreeGrafter"/>
</dbReference>
<keyword evidence="8" id="KW-0472">Membrane</keyword>
<dbReference type="PANTHER" id="PTHR30034">
    <property type="entry name" value="FLAGELLAR MOTOR SWITCH PROTEIN FLIM"/>
    <property type="match status" value="1"/>
</dbReference>
<comment type="caution">
    <text evidence="12">The sequence shown here is derived from an EMBL/GenBank/DDBJ whole genome shotgun (WGS) entry which is preliminary data.</text>
</comment>
<dbReference type="CDD" id="cd17908">
    <property type="entry name" value="FliM"/>
    <property type="match status" value="1"/>
</dbReference>
<evidence type="ECO:0000256" key="3">
    <source>
        <dbReference type="ARBA" id="ARBA00011049"/>
    </source>
</evidence>
<dbReference type="Pfam" id="PF01052">
    <property type="entry name" value="FliMN_C"/>
    <property type="match status" value="1"/>
</dbReference>
<dbReference type="PIRSF" id="PIRSF002888">
    <property type="entry name" value="FliM"/>
    <property type="match status" value="1"/>
</dbReference>